<gene>
    <name evidence="8" type="ORF">PO878_20185</name>
</gene>
<reference evidence="8" key="1">
    <citation type="submission" date="2023-01" db="EMBL/GenBank/DDBJ databases">
        <title>The diversity of Class Acidimicrobiia in South China Sea sediment environments and the proposal of Iamia marina sp. nov., a novel species of the genus Iamia.</title>
        <authorList>
            <person name="He Y."/>
            <person name="Tian X."/>
        </authorList>
    </citation>
    <scope>NUCLEOTIDE SEQUENCE</scope>
    <source>
        <strain evidence="8">DSM 19957</strain>
    </source>
</reference>
<dbReference type="REBASE" id="691775">
    <property type="entry name" value="M.Ima19957ORF20185P"/>
</dbReference>
<sequence>MAARPDTALDLFAGPGGMTQGFRTAGYKVVGAVEIDDLAVETYEANHPGVPVFHNDIRSLSPTQSRRRLGLERYELGLLGGCPPCQGFSSTRTLNGSRRVRDPRNALMDVYCDWVEEFMPHALLLENVPAMQSDWRFAVFRRRLRSLGYETRHSTATLNASDYGVPQRRRRLVVVAARNRILSLASAPRVPPRTVRDAIGKLPSAGSSGDPLHDMPERRSETVRQLIALIPKDGGSRSALPADKVLGCHRRSDGFSDVYGRMAWDRPAPTITGGCFNPSKGRFLHPLENRAITLREAALLQGFAPDYTFSLRRGKEAAAGMIGNALPPPFVAAQASHILASMACH</sequence>
<dbReference type="AlphaFoldDB" id="A0AAE9Y536"/>
<evidence type="ECO:0000313" key="9">
    <source>
        <dbReference type="Proteomes" id="UP001216390"/>
    </source>
</evidence>
<keyword evidence="2 6" id="KW-0489">Methyltransferase</keyword>
<dbReference type="PANTHER" id="PTHR10629:SF52">
    <property type="entry name" value="DNA (CYTOSINE-5)-METHYLTRANSFERASE 1"/>
    <property type="match status" value="1"/>
</dbReference>
<dbReference type="RefSeq" id="WP_272736337.1">
    <property type="nucleotide sequence ID" value="NZ_CP116942.1"/>
</dbReference>
<evidence type="ECO:0000256" key="4">
    <source>
        <dbReference type="ARBA" id="ARBA00022691"/>
    </source>
</evidence>
<dbReference type="InterPro" id="IPR029063">
    <property type="entry name" value="SAM-dependent_MTases_sf"/>
</dbReference>
<organism evidence="8 9">
    <name type="scientific">Iamia majanohamensis</name>
    <dbReference type="NCBI Taxonomy" id="467976"/>
    <lineage>
        <taxon>Bacteria</taxon>
        <taxon>Bacillati</taxon>
        <taxon>Actinomycetota</taxon>
        <taxon>Acidimicrobiia</taxon>
        <taxon>Acidimicrobiales</taxon>
        <taxon>Iamiaceae</taxon>
        <taxon>Iamia</taxon>
    </lineage>
</organism>
<dbReference type="Proteomes" id="UP001216390">
    <property type="component" value="Chromosome"/>
</dbReference>
<evidence type="ECO:0000256" key="6">
    <source>
        <dbReference type="PROSITE-ProRule" id="PRU01016"/>
    </source>
</evidence>
<evidence type="ECO:0000313" key="8">
    <source>
        <dbReference type="EMBL" id="WCO66815.1"/>
    </source>
</evidence>
<evidence type="ECO:0000256" key="1">
    <source>
        <dbReference type="ARBA" id="ARBA00011975"/>
    </source>
</evidence>
<dbReference type="EMBL" id="CP116942">
    <property type="protein sequence ID" value="WCO66815.1"/>
    <property type="molecule type" value="Genomic_DNA"/>
</dbReference>
<dbReference type="KEGG" id="ima:PO878_20185"/>
<dbReference type="PROSITE" id="PS51679">
    <property type="entry name" value="SAM_MT_C5"/>
    <property type="match status" value="1"/>
</dbReference>
<dbReference type="GO" id="GO:0032259">
    <property type="term" value="P:methylation"/>
    <property type="evidence" value="ECO:0007669"/>
    <property type="project" value="UniProtKB-KW"/>
</dbReference>
<proteinExistence type="inferred from homology"/>
<dbReference type="EC" id="2.1.1.37" evidence="1"/>
<evidence type="ECO:0000256" key="3">
    <source>
        <dbReference type="ARBA" id="ARBA00022679"/>
    </source>
</evidence>
<dbReference type="SUPFAM" id="SSF53335">
    <property type="entry name" value="S-adenosyl-L-methionine-dependent methyltransferases"/>
    <property type="match status" value="1"/>
</dbReference>
<comment type="similarity">
    <text evidence="6 7">Belongs to the class I-like SAM-binding methyltransferase superfamily. C5-methyltransferase family.</text>
</comment>
<keyword evidence="5" id="KW-0680">Restriction system</keyword>
<protein>
    <recommendedName>
        <fullName evidence="1">DNA (cytosine-5-)-methyltransferase</fullName>
        <ecNumber evidence="1">2.1.1.37</ecNumber>
    </recommendedName>
</protein>
<dbReference type="PRINTS" id="PR00105">
    <property type="entry name" value="C5METTRFRASE"/>
</dbReference>
<evidence type="ECO:0000256" key="5">
    <source>
        <dbReference type="ARBA" id="ARBA00022747"/>
    </source>
</evidence>
<dbReference type="Pfam" id="PF00145">
    <property type="entry name" value="DNA_methylase"/>
    <property type="match status" value="1"/>
</dbReference>
<keyword evidence="3 6" id="KW-0808">Transferase</keyword>
<dbReference type="GO" id="GO:0003886">
    <property type="term" value="F:DNA (cytosine-5-)-methyltransferase activity"/>
    <property type="evidence" value="ECO:0007669"/>
    <property type="project" value="UniProtKB-EC"/>
</dbReference>
<dbReference type="PANTHER" id="PTHR10629">
    <property type="entry name" value="CYTOSINE-SPECIFIC METHYLTRANSFERASE"/>
    <property type="match status" value="1"/>
</dbReference>
<keyword evidence="9" id="KW-1185">Reference proteome</keyword>
<dbReference type="InterPro" id="IPR001525">
    <property type="entry name" value="C5_MeTfrase"/>
</dbReference>
<dbReference type="GO" id="GO:0003677">
    <property type="term" value="F:DNA binding"/>
    <property type="evidence" value="ECO:0007669"/>
    <property type="project" value="TreeGrafter"/>
</dbReference>
<dbReference type="InterPro" id="IPR050390">
    <property type="entry name" value="C5-Methyltransferase"/>
</dbReference>
<dbReference type="NCBIfam" id="TIGR00675">
    <property type="entry name" value="dcm"/>
    <property type="match status" value="1"/>
</dbReference>
<evidence type="ECO:0000256" key="7">
    <source>
        <dbReference type="RuleBase" id="RU000416"/>
    </source>
</evidence>
<keyword evidence="4 6" id="KW-0949">S-adenosyl-L-methionine</keyword>
<accession>A0AAE9Y536</accession>
<dbReference type="Gene3D" id="3.90.120.10">
    <property type="entry name" value="DNA Methylase, subunit A, domain 2"/>
    <property type="match status" value="1"/>
</dbReference>
<dbReference type="GO" id="GO:0009307">
    <property type="term" value="P:DNA restriction-modification system"/>
    <property type="evidence" value="ECO:0007669"/>
    <property type="project" value="UniProtKB-KW"/>
</dbReference>
<name>A0AAE9Y536_9ACTN</name>
<feature type="active site" evidence="6">
    <location>
        <position position="85"/>
    </location>
</feature>
<evidence type="ECO:0000256" key="2">
    <source>
        <dbReference type="ARBA" id="ARBA00022603"/>
    </source>
</evidence>
<dbReference type="GO" id="GO:0044027">
    <property type="term" value="P:negative regulation of gene expression via chromosomal CpG island methylation"/>
    <property type="evidence" value="ECO:0007669"/>
    <property type="project" value="TreeGrafter"/>
</dbReference>
<dbReference type="Gene3D" id="3.40.50.150">
    <property type="entry name" value="Vaccinia Virus protein VP39"/>
    <property type="match status" value="1"/>
</dbReference>